<name>A0A108F1Q8_9BURK</name>
<evidence type="ECO:0000313" key="1">
    <source>
        <dbReference type="EMBL" id="KWN21446.1"/>
    </source>
</evidence>
<dbReference type="AlphaFoldDB" id="A0A108F1Q8"/>
<dbReference type="EMBL" id="LPLZ01000020">
    <property type="protein sequence ID" value="KWN21446.1"/>
    <property type="molecule type" value="Genomic_DNA"/>
</dbReference>
<sequence length="59" mass="6729">MFPSSEGVCEYSRGHPAAFFFARAARHAAIIIRFTVTNHEAPRIDFRGSTMHRARRHDA</sequence>
<organism evidence="1 2">
    <name type="scientific">Burkholderia territorii</name>
    <dbReference type="NCBI Taxonomy" id="1503055"/>
    <lineage>
        <taxon>Bacteria</taxon>
        <taxon>Pseudomonadati</taxon>
        <taxon>Pseudomonadota</taxon>
        <taxon>Betaproteobacteria</taxon>
        <taxon>Burkholderiales</taxon>
        <taxon>Burkholderiaceae</taxon>
        <taxon>Burkholderia</taxon>
        <taxon>Burkholderia cepacia complex</taxon>
    </lineage>
</organism>
<evidence type="ECO:0000313" key="2">
    <source>
        <dbReference type="Proteomes" id="UP000068016"/>
    </source>
</evidence>
<reference evidence="1 2" key="1">
    <citation type="submission" date="2015-11" db="EMBL/GenBank/DDBJ databases">
        <title>Expanding the genomic diversity of Burkholderia species for the development of highly accurate diagnostics.</title>
        <authorList>
            <person name="Sahl J."/>
            <person name="Keim P."/>
            <person name="Wagner D."/>
        </authorList>
    </citation>
    <scope>NUCLEOTIDE SEQUENCE [LARGE SCALE GENOMIC DNA]</scope>
    <source>
        <strain evidence="1 2">MSMB793WGS</strain>
    </source>
</reference>
<gene>
    <name evidence="1" type="ORF">WT83_05245</name>
</gene>
<dbReference type="Proteomes" id="UP000068016">
    <property type="component" value="Unassembled WGS sequence"/>
</dbReference>
<comment type="caution">
    <text evidence="1">The sequence shown here is derived from an EMBL/GenBank/DDBJ whole genome shotgun (WGS) entry which is preliminary data.</text>
</comment>
<accession>A0A108F1Q8</accession>
<protein>
    <submittedName>
        <fullName evidence="1">Uncharacterized protein</fullName>
    </submittedName>
</protein>
<proteinExistence type="predicted"/>